<protein>
    <recommendedName>
        <fullName evidence="2">MIF4G domain-containing protein</fullName>
    </recommendedName>
</protein>
<dbReference type="Proteomes" id="UP001292079">
    <property type="component" value="Unassembled WGS sequence"/>
</dbReference>
<dbReference type="GO" id="GO:0003723">
    <property type="term" value="F:RNA binding"/>
    <property type="evidence" value="ECO:0007669"/>
    <property type="project" value="InterPro"/>
</dbReference>
<reference evidence="3" key="1">
    <citation type="submission" date="2022-04" db="EMBL/GenBank/DDBJ databases">
        <authorList>
            <person name="Xu L."/>
            <person name="Lv Z."/>
        </authorList>
    </citation>
    <scope>NUCLEOTIDE SEQUENCE</scope>
    <source>
        <strain evidence="3">LV_2022a</strain>
    </source>
</reference>
<dbReference type="PANTHER" id="PTHR23253">
    <property type="entry name" value="EUKARYOTIC TRANSLATION INITIATION FACTOR 4 GAMMA"/>
    <property type="match status" value="1"/>
</dbReference>
<feature type="region of interest" description="Disordered" evidence="1">
    <location>
        <begin position="229"/>
        <end position="256"/>
    </location>
</feature>
<feature type="domain" description="MIF4G" evidence="2">
    <location>
        <begin position="339"/>
        <end position="562"/>
    </location>
</feature>
<dbReference type="SUPFAM" id="SSF48371">
    <property type="entry name" value="ARM repeat"/>
    <property type="match status" value="2"/>
</dbReference>
<dbReference type="Gene3D" id="1.25.40.180">
    <property type="match status" value="2"/>
</dbReference>
<evidence type="ECO:0000259" key="2">
    <source>
        <dbReference type="SMART" id="SM00543"/>
    </source>
</evidence>
<feature type="region of interest" description="Disordered" evidence="1">
    <location>
        <begin position="151"/>
        <end position="202"/>
    </location>
</feature>
<organism evidence="3 4">
    <name type="scientific">Schistosoma mekongi</name>
    <name type="common">Parasitic worm</name>
    <dbReference type="NCBI Taxonomy" id="38744"/>
    <lineage>
        <taxon>Eukaryota</taxon>
        <taxon>Metazoa</taxon>
        <taxon>Spiralia</taxon>
        <taxon>Lophotrochozoa</taxon>
        <taxon>Platyhelminthes</taxon>
        <taxon>Trematoda</taxon>
        <taxon>Digenea</taxon>
        <taxon>Strigeidida</taxon>
        <taxon>Schistosomatoidea</taxon>
        <taxon>Schistosomatidae</taxon>
        <taxon>Schistosoma</taxon>
    </lineage>
</organism>
<feature type="compositionally biased region" description="Acidic residues" evidence="1">
    <location>
        <begin position="244"/>
        <end position="254"/>
    </location>
</feature>
<feature type="compositionally biased region" description="Basic and acidic residues" evidence="1">
    <location>
        <begin position="184"/>
        <end position="200"/>
    </location>
</feature>
<evidence type="ECO:0000256" key="1">
    <source>
        <dbReference type="SAM" id="MobiDB-lite"/>
    </source>
</evidence>
<dbReference type="InterPro" id="IPR003890">
    <property type="entry name" value="MIF4G-like_typ-3"/>
</dbReference>
<dbReference type="InterPro" id="IPR016024">
    <property type="entry name" value="ARM-type_fold"/>
</dbReference>
<keyword evidence="4" id="KW-1185">Reference proteome</keyword>
<dbReference type="EMBL" id="JALJAT010000001">
    <property type="protein sequence ID" value="KAK4475389.1"/>
    <property type="molecule type" value="Genomic_DNA"/>
</dbReference>
<sequence length="1014" mass="114647">MSSQTPYTGVRMPMYVPIVCNKNYPSCISRSSDAQQIAMSYLSLPGSRFGINIGPNGSPVYPLLSMESSHRFLSNVPPAPYCIHLPDVQHDHINVAAPDFYPIQNVFYNPAHSIPTSPNQTSVNQPSTTFSKPVREKKPLDVIDPVTKSAVDLKEASKTPEPRKKEPLLLIQPKVDESPPISQTRDEEEKPTCTEYKDEEMSSVETVSHEDAGPKEGLTSDNFCNEVLEDIQPQEHLSQTDKTDCDDEKREEEEISNRIRYSRDSILALKTNAEKHRSDLTINFASINRVPRQSSHTHRRKVIEIPRDVDIKRIEGAFVPSKLRNQEANNPSDSSKDVARELNIILNRVSSSNLTETISDIKRLNISTPEDLNLLAKTIFQKGIRQSKYSNVFANICKQLKELEVQGSERFPVLILQQTQELFKKPLNDLITELNAAIDAKIAAAKDESIKRMLEDDRETNIQKGIDSYFGNVTFIAELYLSGCIPVKTITECLKRLNNSLAPEALASLIILLNLCGSDLEQNSKSVLDQCFKRLEQFKDSKNIEVHQIYKVQELVELRSRDWKPIDITTQSQPQIDTSKRSIDDKQRRSFIQLDTKRKSAQSVNPLTPSSLAVTPQSYDSRKLGPTVANWSQGSGLLRPSEDNHLKSSQQSLHHSRESSPRVPLGPQGAWAQPLSVVQQTKEKDYDCMLEETKPSARSITKMILLSENECRDFITDCKPKERSALLHNLFELLMDRNSKERNAVGRFCTDMLRMGILKENDIIASCENYFKFCDSDWISDYPQGWLYVAEILHHLISGESDYMTTLLQSVESIRSDTRAAELVAHCIELSRGSTSVEQLVGKLRACNLMWDKLGVPKNEVWDFVYERSIEFTMCGVYDYESGKLRELSELTTNPLSSDKISAYFNALSQRNLSRWFMQSIMPILLKSSDQSKAKIDSFVVSLGILVDHKADRELHVLIGFQDPSSNQALVKSWLTSLVEKKVISADALSQWEKNDVDGSVVKILSSIPELRNL</sequence>
<accession>A0AAE2D8Q0</accession>
<dbReference type="SMART" id="SM00543">
    <property type="entry name" value="MIF4G"/>
    <property type="match status" value="1"/>
</dbReference>
<evidence type="ECO:0000313" key="3">
    <source>
        <dbReference type="EMBL" id="KAK4475389.1"/>
    </source>
</evidence>
<feature type="compositionally biased region" description="Basic and acidic residues" evidence="1">
    <location>
        <begin position="151"/>
        <end position="167"/>
    </location>
</feature>
<feature type="region of interest" description="Disordered" evidence="1">
    <location>
        <begin position="594"/>
        <end position="671"/>
    </location>
</feature>
<feature type="compositionally biased region" description="Polar residues" evidence="1">
    <location>
        <begin position="114"/>
        <end position="131"/>
    </location>
</feature>
<name>A0AAE2D8Q0_SCHME</name>
<evidence type="ECO:0000313" key="4">
    <source>
        <dbReference type="Proteomes" id="UP001292079"/>
    </source>
</evidence>
<dbReference type="AlphaFoldDB" id="A0AAE2D8Q0"/>
<reference evidence="3" key="2">
    <citation type="journal article" date="2023" name="Infect Dis Poverty">
        <title>Chromosome-scale genome of the human blood fluke Schistosoma mekongi and its implications for public health.</title>
        <authorList>
            <person name="Zhou M."/>
            <person name="Xu L."/>
            <person name="Xu D."/>
            <person name="Chen W."/>
            <person name="Khan J."/>
            <person name="Hu Y."/>
            <person name="Huang H."/>
            <person name="Wei H."/>
            <person name="Zhang Y."/>
            <person name="Chusongsang P."/>
            <person name="Tanasarnprasert K."/>
            <person name="Hu X."/>
            <person name="Limpanont Y."/>
            <person name="Lv Z."/>
        </authorList>
    </citation>
    <scope>NUCLEOTIDE SEQUENCE</scope>
    <source>
        <strain evidence="3">LV_2022a</strain>
    </source>
</reference>
<gene>
    <name evidence="3" type="ORF">MN116_002449</name>
</gene>
<dbReference type="Pfam" id="PF02854">
    <property type="entry name" value="MIF4G"/>
    <property type="match status" value="1"/>
</dbReference>
<proteinExistence type="predicted"/>
<feature type="compositionally biased region" description="Polar residues" evidence="1">
    <location>
        <begin position="601"/>
        <end position="619"/>
    </location>
</feature>
<comment type="caution">
    <text evidence="3">The sequence shown here is derived from an EMBL/GenBank/DDBJ whole genome shotgun (WGS) entry which is preliminary data.</text>
</comment>
<feature type="region of interest" description="Disordered" evidence="1">
    <location>
        <begin position="112"/>
        <end position="139"/>
    </location>
</feature>